<dbReference type="SMART" id="SM00360">
    <property type="entry name" value="RRM"/>
    <property type="match status" value="1"/>
</dbReference>
<feature type="region of interest" description="Disordered" evidence="3">
    <location>
        <begin position="1"/>
        <end position="27"/>
    </location>
</feature>
<organism evidence="5 6">
    <name type="scientific">Recurvomyces mirabilis</name>
    <dbReference type="NCBI Taxonomy" id="574656"/>
    <lineage>
        <taxon>Eukaryota</taxon>
        <taxon>Fungi</taxon>
        <taxon>Dikarya</taxon>
        <taxon>Ascomycota</taxon>
        <taxon>Pezizomycotina</taxon>
        <taxon>Dothideomycetes</taxon>
        <taxon>Dothideomycetidae</taxon>
        <taxon>Mycosphaerellales</taxon>
        <taxon>Teratosphaeriaceae</taxon>
        <taxon>Recurvomyces</taxon>
    </lineage>
</organism>
<dbReference type="GO" id="GO:0003723">
    <property type="term" value="F:RNA binding"/>
    <property type="evidence" value="ECO:0007669"/>
    <property type="project" value="UniProtKB-UniRule"/>
</dbReference>
<dbReference type="PROSITE" id="PS50102">
    <property type="entry name" value="RRM"/>
    <property type="match status" value="1"/>
</dbReference>
<evidence type="ECO:0000256" key="3">
    <source>
        <dbReference type="SAM" id="MobiDB-lite"/>
    </source>
</evidence>
<dbReference type="Gene3D" id="3.30.70.330">
    <property type="match status" value="1"/>
</dbReference>
<evidence type="ECO:0000313" key="5">
    <source>
        <dbReference type="EMBL" id="KAK3676914.1"/>
    </source>
</evidence>
<evidence type="ECO:0000313" key="6">
    <source>
        <dbReference type="Proteomes" id="UP001274830"/>
    </source>
</evidence>
<dbReference type="InterPro" id="IPR012677">
    <property type="entry name" value="Nucleotide-bd_a/b_plait_sf"/>
</dbReference>
<dbReference type="GeneID" id="89961816"/>
<accession>A0AAE0WRY1</accession>
<dbReference type="EMBL" id="JAUTXT010000008">
    <property type="protein sequence ID" value="KAK3676914.1"/>
    <property type="molecule type" value="Genomic_DNA"/>
</dbReference>
<keyword evidence="1 2" id="KW-0694">RNA-binding</keyword>
<proteinExistence type="predicted"/>
<evidence type="ECO:0000259" key="4">
    <source>
        <dbReference type="PROSITE" id="PS50102"/>
    </source>
</evidence>
<feature type="region of interest" description="Disordered" evidence="3">
    <location>
        <begin position="117"/>
        <end position="182"/>
    </location>
</feature>
<dbReference type="SUPFAM" id="SSF54928">
    <property type="entry name" value="RNA-binding domain, RBD"/>
    <property type="match status" value="1"/>
</dbReference>
<evidence type="ECO:0000256" key="2">
    <source>
        <dbReference type="PROSITE-ProRule" id="PRU00176"/>
    </source>
</evidence>
<dbReference type="AlphaFoldDB" id="A0AAE0WRY1"/>
<feature type="compositionally biased region" description="Low complexity" evidence="3">
    <location>
        <begin position="156"/>
        <end position="180"/>
    </location>
</feature>
<dbReference type="InterPro" id="IPR000504">
    <property type="entry name" value="RRM_dom"/>
</dbReference>
<dbReference type="PANTHER" id="PTHR10501">
    <property type="entry name" value="U1 SMALL NUCLEAR RIBONUCLEOPROTEIN A/U2 SMALL NUCLEAR RIBONUCLEOPROTEIN B"/>
    <property type="match status" value="1"/>
</dbReference>
<feature type="compositionally biased region" description="Polar residues" evidence="3">
    <location>
        <begin position="269"/>
        <end position="282"/>
    </location>
</feature>
<name>A0AAE0WRY1_9PEZI</name>
<dbReference type="RefSeq" id="XP_064695238.1">
    <property type="nucleotide sequence ID" value="XM_064837279.1"/>
</dbReference>
<feature type="compositionally biased region" description="Polar residues" evidence="3">
    <location>
        <begin position="295"/>
        <end position="322"/>
    </location>
</feature>
<feature type="region of interest" description="Disordered" evidence="3">
    <location>
        <begin position="203"/>
        <end position="224"/>
    </location>
</feature>
<evidence type="ECO:0000256" key="1">
    <source>
        <dbReference type="ARBA" id="ARBA00022884"/>
    </source>
</evidence>
<gene>
    <name evidence="5" type="primary">WHI3</name>
    <name evidence="5" type="ORF">LTR78_003118</name>
</gene>
<dbReference type="Pfam" id="PF00076">
    <property type="entry name" value="RRM_1"/>
    <property type="match status" value="1"/>
</dbReference>
<feature type="compositionally biased region" description="Polar residues" evidence="3">
    <location>
        <begin position="1"/>
        <end position="18"/>
    </location>
</feature>
<protein>
    <submittedName>
        <fullName evidence="5">Cell cycle RNA binding protein whi3</fullName>
    </submittedName>
</protein>
<feature type="domain" description="RRM" evidence="4">
    <location>
        <begin position="323"/>
        <end position="401"/>
    </location>
</feature>
<keyword evidence="6" id="KW-1185">Reference proteome</keyword>
<comment type="caution">
    <text evidence="5">The sequence shown here is derived from an EMBL/GenBank/DDBJ whole genome shotgun (WGS) entry which is preliminary data.</text>
</comment>
<dbReference type="Proteomes" id="UP001274830">
    <property type="component" value="Unassembled WGS sequence"/>
</dbReference>
<sequence length="530" mass="56798">MVDPSRATNGHFTGSAQPHPSVLRADGGPTTVLIRHLPPGITRDSLDNMLVFAGDQYLGAEWADSTYPEDAGFVACVAHFSTETTAEEAKRMLHGKMNSVKTAPILVQVRSRSYANPFERRSTIDGTVRTQNSSASSNGSLGGPPPERKRYNSLYPTSDKTSPPLPTPSSSHNSSEFPVPEASVHMQNLFSSQSPHMNGFYDHRRTGKSTINDDNEGDEETGRLISNPVAFAANNESSSNLRSPNNEHTLVSQMSRLNTNDHSNGGLISPTSNGLTSPSNGYMQPPMSPGGPNGYANQYNGAYDNQNKQLPPNNPADQNPPCNTLYVGNLPHGPVEEELKQIFSHAPGWKRLLCREKPQNSPMAFVEFEDITFATRALQRFYGTLLRNSVRGGIRLSYSKNPLGQRGHSGNGGYEARNPNMPPGLGAMGNGGQTFSGVSGPPPGLGSVGGFATYGYNAPPAQRPVGAMDGHFSDPWGLQAREFADQLHGRTMSGGIPPHMGAATFGAGDGRNGLGGMNGYSNHYMQTQGR</sequence>
<feature type="region of interest" description="Disordered" evidence="3">
    <location>
        <begin position="257"/>
        <end position="323"/>
    </location>
</feature>
<dbReference type="InterPro" id="IPR035979">
    <property type="entry name" value="RBD_domain_sf"/>
</dbReference>
<reference evidence="5" key="1">
    <citation type="submission" date="2023-07" db="EMBL/GenBank/DDBJ databases">
        <title>Black Yeasts Isolated from many extreme environments.</title>
        <authorList>
            <person name="Coleine C."/>
            <person name="Stajich J.E."/>
            <person name="Selbmann L."/>
        </authorList>
    </citation>
    <scope>NUCLEOTIDE SEQUENCE</scope>
    <source>
        <strain evidence="5">CCFEE 5485</strain>
    </source>
</reference>